<keyword evidence="2" id="KW-1185">Reference proteome</keyword>
<accession>A0A5C5WFN3</accession>
<dbReference type="AlphaFoldDB" id="A0A5C5WFN3"/>
<proteinExistence type="predicted"/>
<comment type="caution">
    <text evidence="1">The sequence shown here is derived from an EMBL/GenBank/DDBJ whole genome shotgun (WGS) entry which is preliminary data.</text>
</comment>
<reference evidence="1 2" key="1">
    <citation type="submission" date="2019-02" db="EMBL/GenBank/DDBJ databases">
        <title>Deep-cultivation of Planctomycetes and their phenomic and genomic characterization uncovers novel biology.</title>
        <authorList>
            <person name="Wiegand S."/>
            <person name="Jogler M."/>
            <person name="Boedeker C."/>
            <person name="Pinto D."/>
            <person name="Vollmers J."/>
            <person name="Rivas-Marin E."/>
            <person name="Kohn T."/>
            <person name="Peeters S.H."/>
            <person name="Heuer A."/>
            <person name="Rast P."/>
            <person name="Oberbeckmann S."/>
            <person name="Bunk B."/>
            <person name="Jeske O."/>
            <person name="Meyerdierks A."/>
            <person name="Storesund J.E."/>
            <person name="Kallscheuer N."/>
            <person name="Luecker S."/>
            <person name="Lage O.M."/>
            <person name="Pohl T."/>
            <person name="Merkel B.J."/>
            <person name="Hornburger P."/>
            <person name="Mueller R.-W."/>
            <person name="Bruemmer F."/>
            <person name="Labrenz M."/>
            <person name="Spormann A.M."/>
            <person name="Op Den Camp H."/>
            <person name="Overmann J."/>
            <person name="Amann R."/>
            <person name="Jetten M.S.M."/>
            <person name="Mascher T."/>
            <person name="Medema M.H."/>
            <person name="Devos D.P."/>
            <person name="Kaster A.-K."/>
            <person name="Ovreas L."/>
            <person name="Rohde M."/>
            <person name="Galperin M.Y."/>
            <person name="Jogler C."/>
        </authorList>
    </citation>
    <scope>NUCLEOTIDE SEQUENCE [LARGE SCALE GENOMIC DNA]</scope>
    <source>
        <strain evidence="1 2">Pla111</strain>
    </source>
</reference>
<protein>
    <submittedName>
        <fullName evidence="1">Uncharacterized protein</fullName>
    </submittedName>
</protein>
<dbReference type="Proteomes" id="UP000318995">
    <property type="component" value="Unassembled WGS sequence"/>
</dbReference>
<dbReference type="PROSITE" id="PS51257">
    <property type="entry name" value="PROKAR_LIPOPROTEIN"/>
    <property type="match status" value="1"/>
</dbReference>
<evidence type="ECO:0000313" key="2">
    <source>
        <dbReference type="Proteomes" id="UP000318995"/>
    </source>
</evidence>
<name>A0A5C5WFN3_9BACT</name>
<sequence length="85" mass="9632">MRARLGHSLRWALWLLALYVLSSGPVLATSCWLREATGDDRFYASFYAYWPLLMLGRNPATASLMWPLHAYIEGWFKLLGTVGPG</sequence>
<dbReference type="EMBL" id="SJPH01000001">
    <property type="protein sequence ID" value="TWT48883.1"/>
    <property type="molecule type" value="Genomic_DNA"/>
</dbReference>
<organism evidence="1 2">
    <name type="scientific">Botrimarina hoheduenensis</name>
    <dbReference type="NCBI Taxonomy" id="2528000"/>
    <lineage>
        <taxon>Bacteria</taxon>
        <taxon>Pseudomonadati</taxon>
        <taxon>Planctomycetota</taxon>
        <taxon>Planctomycetia</taxon>
        <taxon>Pirellulales</taxon>
        <taxon>Lacipirellulaceae</taxon>
        <taxon>Botrimarina</taxon>
    </lineage>
</organism>
<evidence type="ECO:0000313" key="1">
    <source>
        <dbReference type="EMBL" id="TWT48883.1"/>
    </source>
</evidence>
<gene>
    <name evidence="1" type="ORF">Pla111_06590</name>
</gene>